<gene>
    <name evidence="1" type="ORF">UFOPK2761_02994</name>
</gene>
<sequence length="215" mass="22567">MLDVSTVSPTRVRTGSTALVTCAGASLELRVWPAEDVWAVAERLRETGMAPEPVLPDESGLPGSLLVQREGVCEEAALRALVERLRVPGLEVLAFDTADAGGTSRRVAGETSLPLPLAPAPAAADDPRDHVVFVELHQLPAARRWQVRALGTTGALRRISTALSGLVAGPPPRPDGGTSLVLEVPDRPGSVQSVVEQLDSAGLDGHVRVLRQHAA</sequence>
<dbReference type="AlphaFoldDB" id="A0A6J6V1G5"/>
<accession>A0A6J6V1G5</accession>
<proteinExistence type="predicted"/>
<name>A0A6J6V1G5_9ZZZZ</name>
<evidence type="ECO:0000313" key="1">
    <source>
        <dbReference type="EMBL" id="CAB4765414.1"/>
    </source>
</evidence>
<organism evidence="1">
    <name type="scientific">freshwater metagenome</name>
    <dbReference type="NCBI Taxonomy" id="449393"/>
    <lineage>
        <taxon>unclassified sequences</taxon>
        <taxon>metagenomes</taxon>
        <taxon>ecological metagenomes</taxon>
    </lineage>
</organism>
<dbReference type="EMBL" id="CAEZYQ010000032">
    <property type="protein sequence ID" value="CAB4765414.1"/>
    <property type="molecule type" value="Genomic_DNA"/>
</dbReference>
<protein>
    <submittedName>
        <fullName evidence="1">Unannotated protein</fullName>
    </submittedName>
</protein>
<reference evidence="1" key="1">
    <citation type="submission" date="2020-05" db="EMBL/GenBank/DDBJ databases">
        <authorList>
            <person name="Chiriac C."/>
            <person name="Salcher M."/>
            <person name="Ghai R."/>
            <person name="Kavagutti S V."/>
        </authorList>
    </citation>
    <scope>NUCLEOTIDE SEQUENCE</scope>
</reference>